<proteinExistence type="predicted"/>
<evidence type="ECO:0000259" key="1">
    <source>
        <dbReference type="Pfam" id="PF01883"/>
    </source>
</evidence>
<reference evidence="2 3" key="1">
    <citation type="submission" date="2016-07" db="EMBL/GenBank/DDBJ databases">
        <title>Draft genome of Scalindua rubra, obtained from a brine-seawater interface in the Red Sea, sheds light on salt adaptation in anammox bacteria.</title>
        <authorList>
            <person name="Speth D.R."/>
            <person name="Lagkouvardos I."/>
            <person name="Wang Y."/>
            <person name="Qian P.-Y."/>
            <person name="Dutilh B.E."/>
            <person name="Jetten M.S."/>
        </authorList>
    </citation>
    <scope>NUCLEOTIDE SEQUENCE [LARGE SCALE GENOMIC DNA]</scope>
    <source>
        <strain evidence="2">BSI-1</strain>
    </source>
</reference>
<dbReference type="Proteomes" id="UP000094056">
    <property type="component" value="Unassembled WGS sequence"/>
</dbReference>
<comment type="caution">
    <text evidence="2">The sequence shown here is derived from an EMBL/GenBank/DDBJ whole genome shotgun (WGS) entry which is preliminary data.</text>
</comment>
<feature type="domain" description="MIP18 family-like" evidence="1">
    <location>
        <begin position="4"/>
        <end position="75"/>
    </location>
</feature>
<name>A0A1E3X5T0_9BACT</name>
<accession>A0A1E3X5T0</accession>
<organism evidence="2 3">
    <name type="scientific">Candidatus Scalindua rubra</name>
    <dbReference type="NCBI Taxonomy" id="1872076"/>
    <lineage>
        <taxon>Bacteria</taxon>
        <taxon>Pseudomonadati</taxon>
        <taxon>Planctomycetota</taxon>
        <taxon>Candidatus Brocadiia</taxon>
        <taxon>Candidatus Brocadiales</taxon>
        <taxon>Candidatus Scalinduaceae</taxon>
        <taxon>Candidatus Scalindua</taxon>
    </lineage>
</organism>
<dbReference type="PANTHER" id="PTHR42831">
    <property type="entry name" value="FE-S PROTEIN MATURATION AUXILIARY FACTOR YITW"/>
    <property type="match status" value="1"/>
</dbReference>
<dbReference type="SUPFAM" id="SSF117916">
    <property type="entry name" value="Fe-S cluster assembly (FSCA) domain-like"/>
    <property type="match status" value="1"/>
</dbReference>
<dbReference type="PANTHER" id="PTHR42831:SF1">
    <property type="entry name" value="FE-S PROTEIN MATURATION AUXILIARY FACTOR YITW"/>
    <property type="match status" value="1"/>
</dbReference>
<dbReference type="PATRIC" id="fig|1872076.5.peg.4631"/>
<dbReference type="InterPro" id="IPR002744">
    <property type="entry name" value="MIP18-like"/>
</dbReference>
<dbReference type="Pfam" id="PF01883">
    <property type="entry name" value="FeS_assembly_P"/>
    <property type="match status" value="1"/>
</dbReference>
<dbReference type="Gene3D" id="3.30.300.130">
    <property type="entry name" value="Fe-S cluster assembly (FSCA)"/>
    <property type="match status" value="1"/>
</dbReference>
<dbReference type="AlphaFoldDB" id="A0A1E3X5T0"/>
<dbReference type="InterPro" id="IPR034904">
    <property type="entry name" value="FSCA_dom_sf"/>
</dbReference>
<sequence>MLTEESVRTMLMDVIDPEIGVNIIDLGLVYDIKINGNEVRIKMTLTSPGCPAGPEIINNVKLAILKLKEVDKVDVMLVWTPMWNSEMMTDEVREDLLGFF</sequence>
<protein>
    <submittedName>
        <fullName evidence="2">Putative 1,2-phenylacetyl-CoA epoxidase, subunit D</fullName>
    </submittedName>
</protein>
<evidence type="ECO:0000313" key="3">
    <source>
        <dbReference type="Proteomes" id="UP000094056"/>
    </source>
</evidence>
<dbReference type="EMBL" id="MAYW01000153">
    <property type="protein sequence ID" value="ODS31006.1"/>
    <property type="molecule type" value="Genomic_DNA"/>
</dbReference>
<dbReference type="InterPro" id="IPR052339">
    <property type="entry name" value="Fe-S_Maturation_MIP18"/>
</dbReference>
<evidence type="ECO:0000313" key="2">
    <source>
        <dbReference type="EMBL" id="ODS31006.1"/>
    </source>
</evidence>
<gene>
    <name evidence="2" type="primary">paaD</name>
    <name evidence="2" type="ORF">SCARUB_03884</name>
</gene>